<gene>
    <name evidence="1" type="ORF">Cva_01560</name>
</gene>
<organism evidence="1 2">
    <name type="scientific">Caedimonas varicaedens</name>
    <dbReference type="NCBI Taxonomy" id="1629334"/>
    <lineage>
        <taxon>Bacteria</taxon>
        <taxon>Pseudomonadati</taxon>
        <taxon>Pseudomonadota</taxon>
        <taxon>Alphaproteobacteria</taxon>
        <taxon>Holosporales</taxon>
        <taxon>Caedimonadaceae</taxon>
        <taxon>Caedimonas</taxon>
    </lineage>
</organism>
<evidence type="ECO:0000313" key="2">
    <source>
        <dbReference type="Proteomes" id="UP000036771"/>
    </source>
</evidence>
<protein>
    <submittedName>
        <fullName evidence="1">Uncharacterized protein</fullName>
    </submittedName>
</protein>
<dbReference type="EMBL" id="BBVC01000099">
    <property type="protein sequence ID" value="GAO98890.1"/>
    <property type="molecule type" value="Genomic_DNA"/>
</dbReference>
<dbReference type="Proteomes" id="UP000036771">
    <property type="component" value="Unassembled WGS sequence"/>
</dbReference>
<proteinExistence type="predicted"/>
<name>A0A0K8MEC5_9PROT</name>
<dbReference type="AlphaFoldDB" id="A0A0K8MEC5"/>
<comment type="caution">
    <text evidence="1">The sequence shown here is derived from an EMBL/GenBank/DDBJ whole genome shotgun (WGS) entry which is preliminary data.</text>
</comment>
<dbReference type="STRING" id="1629334.Cva_01560"/>
<evidence type="ECO:0000313" key="1">
    <source>
        <dbReference type="EMBL" id="GAO98890.1"/>
    </source>
</evidence>
<accession>A0A0K8MEC5</accession>
<reference evidence="1 2" key="1">
    <citation type="submission" date="2015-03" db="EMBL/GenBank/DDBJ databases">
        <title>Caedibacter varicaedens, whole genome shotgun sequence.</title>
        <authorList>
            <person name="Suzuki H."/>
            <person name="Dapper A.L."/>
            <person name="Gibson A.K."/>
            <person name="Jackson C."/>
            <person name="Lee H."/>
            <person name="Pejaver V.R."/>
            <person name="Doak T."/>
            <person name="Lynch M."/>
        </authorList>
    </citation>
    <scope>NUCLEOTIDE SEQUENCE [LARGE SCALE GENOMIC DNA]</scope>
</reference>
<keyword evidence="2" id="KW-1185">Reference proteome</keyword>
<sequence length="146" mass="17077">MSRSLFIILYSILFSSTFGLCSSLQKEEEEDNFLQYRLYMPPADEVELVKKARELKKAIQEEREDQKRFVAVNEAIAILHSYDSRFRSLTEPQLCRMQDLSAEKALKCDYEGEEMLDFNYKKARAFSELMDALSQLFPHSLSQVVK</sequence>